<evidence type="ECO:0000256" key="18">
    <source>
        <dbReference type="SAM" id="Phobius"/>
    </source>
</evidence>
<comment type="similarity">
    <text evidence="3">In the C-terminal section; belongs to the transpeptidase family.</text>
</comment>
<dbReference type="PANTHER" id="PTHR32282">
    <property type="entry name" value="BINDING PROTEIN TRANSPEPTIDASE, PUTATIVE-RELATED"/>
    <property type="match status" value="1"/>
</dbReference>
<evidence type="ECO:0000256" key="9">
    <source>
        <dbReference type="ARBA" id="ARBA00022679"/>
    </source>
</evidence>
<evidence type="ECO:0000256" key="1">
    <source>
        <dbReference type="ARBA" id="ARBA00004236"/>
    </source>
</evidence>
<dbReference type="InterPro" id="IPR001264">
    <property type="entry name" value="Glyco_trans_51"/>
</dbReference>
<keyword evidence="18" id="KW-0812">Transmembrane</keyword>
<comment type="catalytic activity">
    <reaction evidence="16">
        <text>Preferential cleavage: (Ac)2-L-Lys-D-Ala-|-D-Ala. Also transpeptidation of peptidyl-alanyl moieties that are N-acyl substituents of D-alanine.</text>
        <dbReference type="EC" id="3.4.16.4"/>
    </reaction>
</comment>
<dbReference type="GO" id="GO:0006508">
    <property type="term" value="P:proteolysis"/>
    <property type="evidence" value="ECO:0007669"/>
    <property type="project" value="UniProtKB-KW"/>
</dbReference>
<feature type="domain" description="Glycosyl transferase family 51" evidence="20">
    <location>
        <begin position="82"/>
        <end position="256"/>
    </location>
</feature>
<comment type="catalytic activity">
    <reaction evidence="17">
        <text>[GlcNAc-(1-&gt;4)-Mur2Ac(oyl-L-Ala-gamma-D-Glu-L-Lys-D-Ala-D-Ala)](n)-di-trans,octa-cis-undecaprenyl diphosphate + beta-D-GlcNAc-(1-&gt;4)-Mur2Ac(oyl-L-Ala-gamma-D-Glu-L-Lys-D-Ala-D-Ala)-di-trans,octa-cis-undecaprenyl diphosphate = [GlcNAc-(1-&gt;4)-Mur2Ac(oyl-L-Ala-gamma-D-Glu-L-Lys-D-Ala-D-Ala)](n+1)-di-trans,octa-cis-undecaprenyl diphosphate + di-trans,octa-cis-undecaprenyl diphosphate + H(+)</text>
        <dbReference type="Rhea" id="RHEA:23708"/>
        <dbReference type="Rhea" id="RHEA-COMP:9602"/>
        <dbReference type="Rhea" id="RHEA-COMP:9603"/>
        <dbReference type="ChEBI" id="CHEBI:15378"/>
        <dbReference type="ChEBI" id="CHEBI:58405"/>
        <dbReference type="ChEBI" id="CHEBI:60033"/>
        <dbReference type="ChEBI" id="CHEBI:78435"/>
        <dbReference type="EC" id="2.4.99.28"/>
    </reaction>
</comment>
<keyword evidence="6" id="KW-0121">Carboxypeptidase</keyword>
<comment type="pathway">
    <text evidence="2">Cell wall biogenesis; peptidoglycan biosynthesis.</text>
</comment>
<dbReference type="EMBL" id="QURB01000005">
    <property type="protein sequence ID" value="RFC54083.1"/>
    <property type="molecule type" value="Genomic_DNA"/>
</dbReference>
<keyword evidence="18" id="KW-1133">Transmembrane helix</keyword>
<keyword evidence="11" id="KW-0133">Cell shape</keyword>
<evidence type="ECO:0000256" key="16">
    <source>
        <dbReference type="ARBA" id="ARBA00034000"/>
    </source>
</evidence>
<evidence type="ECO:0000256" key="11">
    <source>
        <dbReference type="ARBA" id="ARBA00022960"/>
    </source>
</evidence>
<dbReference type="GO" id="GO:0009002">
    <property type="term" value="F:serine-type D-Ala-D-Ala carboxypeptidase activity"/>
    <property type="evidence" value="ECO:0007669"/>
    <property type="project" value="UniProtKB-EC"/>
</dbReference>
<dbReference type="InterPro" id="IPR023346">
    <property type="entry name" value="Lysozyme-like_dom_sf"/>
</dbReference>
<keyword evidence="5" id="KW-1003">Cell membrane</keyword>
<evidence type="ECO:0000256" key="8">
    <source>
        <dbReference type="ARBA" id="ARBA00022676"/>
    </source>
</evidence>
<evidence type="ECO:0000256" key="6">
    <source>
        <dbReference type="ARBA" id="ARBA00022645"/>
    </source>
</evidence>
<dbReference type="GO" id="GO:0008360">
    <property type="term" value="P:regulation of cell shape"/>
    <property type="evidence" value="ECO:0007669"/>
    <property type="project" value="UniProtKB-KW"/>
</dbReference>
<sequence>MAKKETKEKKERKKFSKPFSRFLIILFWILGLTPLWFILFLRYVQTDSESLPSVSTLENQEELLATTIFADDGVSELGKYWAINRTSVPYNEISPYVISALISTEDERYIEHSGIDVKAVGRAIANMGEAGGASTVTQQLAKLIFTFKEREEKRAARAQGLGQTEEEERISRMSGIERRLYEKVKENVIALRLEQRYTKKEILTMYLNQFDFLQNAVGISSAAKVYFNKTAADLNKEEAAILVGMCKNPGLYNPYGFTVKDYSGRLSARLNISKDKVTEEQMAQEREADSLRAVNRRNTVLYKWYENSSKNNPALTSTITKAEYDSLKALPIVTDYQSVDHKEGLAPYFRESLRGEITDILNEKNEDGEYKYQKPNGERYNIYSDGLKIFTTINVDIQRHAENALKKHLKKNIQEPFTKNNKRTDKFPFAYDIKENTIENLMNSARKRSTRYRSLRRNGVSEKEAIASFDKPIDMKVFSWNGDIDTVMTPNDSIRYYKNIMRAGLVSIEPQTGFIKAWVGGPDINHFAYDHVAQGKRQVGSTIKPFIYSAGMQFGVITPCETTPNISYCVDVQTGSGVQDMTQWCPKNSGSKMKGEPVAFEEGLANSMNNITVAVMAKMGGVAGPRAVAKLMRDLNIEIREQDIVPAMCLGVMDLSLLEMVGAQSAFVNGGIYTEPTSIVRIEDRNGNVVYDHTPNAREAMSEELAYATLSMMRKVVTSGTGASLRGTWRGDWGGVTQPTAGKTGTTQNNSDGWFMGLTPDLVTGVWVGAEDMAVRFRSMQWGQGARLALPIYGYMMQKVYKDPNIHISTEEFEKPYGYENSLYNCNGENKGEDKELLPELSI</sequence>
<dbReference type="GO" id="GO:0030288">
    <property type="term" value="C:outer membrane-bounded periplasmic space"/>
    <property type="evidence" value="ECO:0007669"/>
    <property type="project" value="TreeGrafter"/>
</dbReference>
<dbReference type="Proteomes" id="UP000257127">
    <property type="component" value="Unassembled WGS sequence"/>
</dbReference>
<dbReference type="InterPro" id="IPR036950">
    <property type="entry name" value="PBP_transglycosylase"/>
</dbReference>
<keyword evidence="14" id="KW-0511">Multifunctional enzyme</keyword>
<dbReference type="Gene3D" id="1.10.3810.10">
    <property type="entry name" value="Biosynthetic peptidoglycan transglycosylase-like"/>
    <property type="match status" value="1"/>
</dbReference>
<feature type="domain" description="Penicillin-binding protein transpeptidase" evidence="19">
    <location>
        <begin position="506"/>
        <end position="761"/>
    </location>
</feature>
<comment type="caution">
    <text evidence="21">The sequence shown here is derived from an EMBL/GenBank/DDBJ whole genome shotgun (WGS) entry which is preliminary data.</text>
</comment>
<evidence type="ECO:0000259" key="20">
    <source>
        <dbReference type="Pfam" id="PF00912"/>
    </source>
</evidence>
<evidence type="ECO:0000259" key="19">
    <source>
        <dbReference type="Pfam" id="PF00905"/>
    </source>
</evidence>
<dbReference type="OrthoDB" id="9766909at2"/>
<keyword evidence="8" id="KW-0328">Glycosyltransferase</keyword>
<comment type="similarity">
    <text evidence="4">In the N-terminal section; belongs to the glycosyltransferase 51 family.</text>
</comment>
<dbReference type="InterPro" id="IPR012338">
    <property type="entry name" value="Beta-lactam/transpept-like"/>
</dbReference>
<protein>
    <submittedName>
        <fullName evidence="21">Penicillin-binding protein</fullName>
    </submittedName>
</protein>
<dbReference type="InterPro" id="IPR050396">
    <property type="entry name" value="Glycosyltr_51/Transpeptidase"/>
</dbReference>
<dbReference type="GO" id="GO:0008955">
    <property type="term" value="F:peptidoglycan glycosyltransferase activity"/>
    <property type="evidence" value="ECO:0007669"/>
    <property type="project" value="UniProtKB-EC"/>
</dbReference>
<feature type="transmembrane region" description="Helical" evidence="18">
    <location>
        <begin position="21"/>
        <end position="44"/>
    </location>
</feature>
<keyword evidence="22" id="KW-1185">Reference proteome</keyword>
<dbReference type="GO" id="GO:0008658">
    <property type="term" value="F:penicillin binding"/>
    <property type="evidence" value="ECO:0007669"/>
    <property type="project" value="InterPro"/>
</dbReference>
<evidence type="ECO:0000256" key="3">
    <source>
        <dbReference type="ARBA" id="ARBA00007090"/>
    </source>
</evidence>
<dbReference type="AlphaFoldDB" id="A0A3E1EX78"/>
<evidence type="ECO:0000256" key="10">
    <source>
        <dbReference type="ARBA" id="ARBA00022801"/>
    </source>
</evidence>
<evidence type="ECO:0000256" key="7">
    <source>
        <dbReference type="ARBA" id="ARBA00022670"/>
    </source>
</evidence>
<evidence type="ECO:0000256" key="13">
    <source>
        <dbReference type="ARBA" id="ARBA00023136"/>
    </source>
</evidence>
<dbReference type="Pfam" id="PF00912">
    <property type="entry name" value="Transgly"/>
    <property type="match status" value="1"/>
</dbReference>
<dbReference type="GO" id="GO:0009252">
    <property type="term" value="P:peptidoglycan biosynthetic process"/>
    <property type="evidence" value="ECO:0007669"/>
    <property type="project" value="UniProtKB-KW"/>
</dbReference>
<dbReference type="GO" id="GO:0005886">
    <property type="term" value="C:plasma membrane"/>
    <property type="evidence" value="ECO:0007669"/>
    <property type="project" value="UniProtKB-SubCell"/>
</dbReference>
<keyword evidence="13 18" id="KW-0472">Membrane</keyword>
<dbReference type="PANTHER" id="PTHR32282:SF11">
    <property type="entry name" value="PENICILLIN-BINDING PROTEIN 1B"/>
    <property type="match status" value="1"/>
</dbReference>
<proteinExistence type="inferred from homology"/>
<dbReference type="SUPFAM" id="SSF53955">
    <property type="entry name" value="Lysozyme-like"/>
    <property type="match status" value="1"/>
</dbReference>
<keyword evidence="15" id="KW-0961">Cell wall biogenesis/degradation</keyword>
<organism evidence="21 22">
    <name type="scientific">Brumimicrobium aurantiacum</name>
    <dbReference type="NCBI Taxonomy" id="1737063"/>
    <lineage>
        <taxon>Bacteria</taxon>
        <taxon>Pseudomonadati</taxon>
        <taxon>Bacteroidota</taxon>
        <taxon>Flavobacteriia</taxon>
        <taxon>Flavobacteriales</taxon>
        <taxon>Crocinitomicaceae</taxon>
        <taxon>Brumimicrobium</taxon>
    </lineage>
</organism>
<keyword evidence="9" id="KW-0808">Transferase</keyword>
<keyword evidence="7" id="KW-0645">Protease</keyword>
<evidence type="ECO:0000313" key="22">
    <source>
        <dbReference type="Proteomes" id="UP000257127"/>
    </source>
</evidence>
<evidence type="ECO:0000256" key="15">
    <source>
        <dbReference type="ARBA" id="ARBA00023316"/>
    </source>
</evidence>
<dbReference type="SUPFAM" id="SSF56601">
    <property type="entry name" value="beta-lactamase/transpeptidase-like"/>
    <property type="match status" value="1"/>
</dbReference>
<dbReference type="Pfam" id="PF00905">
    <property type="entry name" value="Transpeptidase"/>
    <property type="match status" value="1"/>
</dbReference>
<gene>
    <name evidence="21" type="ORF">DXU93_08825</name>
</gene>
<comment type="subcellular location">
    <subcellularLocation>
        <location evidence="1">Cell membrane</location>
    </subcellularLocation>
</comment>
<evidence type="ECO:0000256" key="5">
    <source>
        <dbReference type="ARBA" id="ARBA00022475"/>
    </source>
</evidence>
<evidence type="ECO:0000313" key="21">
    <source>
        <dbReference type="EMBL" id="RFC54083.1"/>
    </source>
</evidence>
<evidence type="ECO:0000256" key="17">
    <source>
        <dbReference type="ARBA" id="ARBA00049902"/>
    </source>
</evidence>
<keyword evidence="10" id="KW-0378">Hydrolase</keyword>
<accession>A0A3E1EX78</accession>
<evidence type="ECO:0000256" key="2">
    <source>
        <dbReference type="ARBA" id="ARBA00004752"/>
    </source>
</evidence>
<evidence type="ECO:0000256" key="4">
    <source>
        <dbReference type="ARBA" id="ARBA00007739"/>
    </source>
</evidence>
<keyword evidence="12" id="KW-0573">Peptidoglycan synthesis</keyword>
<reference evidence="21 22" key="1">
    <citation type="submission" date="2018-08" db="EMBL/GenBank/DDBJ databases">
        <title>The draft genome squence of Brumimicrobium sp. N62.</title>
        <authorList>
            <person name="Du Z.-J."/>
            <person name="Luo H.-R."/>
        </authorList>
    </citation>
    <scope>NUCLEOTIDE SEQUENCE [LARGE SCALE GENOMIC DNA]</scope>
    <source>
        <strain evidence="21 22">N62</strain>
    </source>
</reference>
<dbReference type="GO" id="GO:0071555">
    <property type="term" value="P:cell wall organization"/>
    <property type="evidence" value="ECO:0007669"/>
    <property type="project" value="UniProtKB-KW"/>
</dbReference>
<dbReference type="Gene3D" id="3.40.710.10">
    <property type="entry name" value="DD-peptidase/beta-lactamase superfamily"/>
    <property type="match status" value="1"/>
</dbReference>
<dbReference type="InterPro" id="IPR001460">
    <property type="entry name" value="PCN-bd_Tpept"/>
</dbReference>
<evidence type="ECO:0000256" key="12">
    <source>
        <dbReference type="ARBA" id="ARBA00022984"/>
    </source>
</evidence>
<dbReference type="RefSeq" id="WP_116880923.1">
    <property type="nucleotide sequence ID" value="NZ_QURB01000005.1"/>
</dbReference>
<name>A0A3E1EX78_9FLAO</name>
<evidence type="ECO:0000256" key="14">
    <source>
        <dbReference type="ARBA" id="ARBA00023268"/>
    </source>
</evidence>